<dbReference type="InterPro" id="IPR051476">
    <property type="entry name" value="Bac_ResReg_Asp_Phosphatase"/>
</dbReference>
<evidence type="ECO:0000256" key="2">
    <source>
        <dbReference type="ARBA" id="ARBA00022490"/>
    </source>
</evidence>
<feature type="compositionally biased region" description="Pro residues" evidence="7">
    <location>
        <begin position="320"/>
        <end position="332"/>
    </location>
</feature>
<evidence type="ECO:0000256" key="7">
    <source>
        <dbReference type="SAM" id="MobiDB-lite"/>
    </source>
</evidence>
<comment type="subcellular location">
    <subcellularLocation>
        <location evidence="1">Cytoplasm</location>
    </subcellularLocation>
</comment>
<gene>
    <name evidence="8" type="ORF">ENW96_12585</name>
</gene>
<accession>A0A7C3V6K6</accession>
<dbReference type="EMBL" id="DTMF01000306">
    <property type="protein sequence ID" value="HGF35194.1"/>
    <property type="molecule type" value="Genomic_DNA"/>
</dbReference>
<dbReference type="InterPro" id="IPR011990">
    <property type="entry name" value="TPR-like_helical_dom_sf"/>
</dbReference>
<feature type="region of interest" description="Disordered" evidence="7">
    <location>
        <begin position="302"/>
        <end position="332"/>
    </location>
</feature>
<keyword evidence="2" id="KW-0963">Cytoplasm</keyword>
<evidence type="ECO:0000256" key="3">
    <source>
        <dbReference type="ARBA" id="ARBA00022737"/>
    </source>
</evidence>
<evidence type="ECO:0000256" key="5">
    <source>
        <dbReference type="ARBA" id="ARBA00038253"/>
    </source>
</evidence>
<dbReference type="SUPFAM" id="SSF48452">
    <property type="entry name" value="TPR-like"/>
    <property type="match status" value="1"/>
</dbReference>
<keyword evidence="4 6" id="KW-0802">TPR repeat</keyword>
<dbReference type="GO" id="GO:0005737">
    <property type="term" value="C:cytoplasm"/>
    <property type="evidence" value="ECO:0007669"/>
    <property type="project" value="UniProtKB-SubCell"/>
</dbReference>
<evidence type="ECO:0000256" key="4">
    <source>
        <dbReference type="ARBA" id="ARBA00022803"/>
    </source>
</evidence>
<comment type="caution">
    <text evidence="8">The sequence shown here is derived from an EMBL/GenBank/DDBJ whole genome shotgun (WGS) entry which is preliminary data.</text>
</comment>
<dbReference type="PANTHER" id="PTHR46630">
    <property type="entry name" value="TETRATRICOPEPTIDE REPEAT PROTEIN 29"/>
    <property type="match status" value="1"/>
</dbReference>
<evidence type="ECO:0000256" key="6">
    <source>
        <dbReference type="PROSITE-ProRule" id="PRU00339"/>
    </source>
</evidence>
<name>A0A7C3V6K6_9BACT</name>
<reference evidence="8" key="1">
    <citation type="journal article" date="2020" name="mSystems">
        <title>Genome- and Community-Level Interaction Insights into Carbon Utilization and Element Cycling Functions of Hydrothermarchaeota in Hydrothermal Sediment.</title>
        <authorList>
            <person name="Zhou Z."/>
            <person name="Liu Y."/>
            <person name="Xu W."/>
            <person name="Pan J."/>
            <person name="Luo Z.H."/>
            <person name="Li M."/>
        </authorList>
    </citation>
    <scope>NUCLEOTIDE SEQUENCE [LARGE SCALE GENOMIC DNA]</scope>
    <source>
        <strain evidence="8">SpSt-897</strain>
    </source>
</reference>
<evidence type="ECO:0000313" key="8">
    <source>
        <dbReference type="EMBL" id="HGF35194.1"/>
    </source>
</evidence>
<proteinExistence type="inferred from homology"/>
<dbReference type="Gene3D" id="1.25.40.10">
    <property type="entry name" value="Tetratricopeptide repeat domain"/>
    <property type="match status" value="2"/>
</dbReference>
<dbReference type="PANTHER" id="PTHR46630:SF1">
    <property type="entry name" value="TETRATRICOPEPTIDE REPEAT PROTEIN 29"/>
    <property type="match status" value="1"/>
</dbReference>
<feature type="repeat" description="TPR" evidence="6">
    <location>
        <begin position="79"/>
        <end position="112"/>
    </location>
</feature>
<dbReference type="Pfam" id="PF13424">
    <property type="entry name" value="TPR_12"/>
    <property type="match status" value="1"/>
</dbReference>
<dbReference type="AlphaFoldDB" id="A0A7C3V6K6"/>
<evidence type="ECO:0000256" key="1">
    <source>
        <dbReference type="ARBA" id="ARBA00004496"/>
    </source>
</evidence>
<dbReference type="PROSITE" id="PS50005">
    <property type="entry name" value="TPR"/>
    <property type="match status" value="1"/>
</dbReference>
<organism evidence="8">
    <name type="scientific">Desulfobacca acetoxidans</name>
    <dbReference type="NCBI Taxonomy" id="60893"/>
    <lineage>
        <taxon>Bacteria</taxon>
        <taxon>Pseudomonadati</taxon>
        <taxon>Thermodesulfobacteriota</taxon>
        <taxon>Desulfobaccia</taxon>
        <taxon>Desulfobaccales</taxon>
        <taxon>Desulfobaccaceae</taxon>
        <taxon>Desulfobacca</taxon>
    </lineage>
</organism>
<dbReference type="SMART" id="SM00028">
    <property type="entry name" value="TPR"/>
    <property type="match status" value="5"/>
</dbReference>
<comment type="similarity">
    <text evidence="5">Belongs to the Rap family.</text>
</comment>
<dbReference type="InterPro" id="IPR019734">
    <property type="entry name" value="TPR_rpt"/>
</dbReference>
<protein>
    <submittedName>
        <fullName evidence="8">Tetratricopeptide repeat protein</fullName>
    </submittedName>
</protein>
<sequence length="332" mass="36251">MWNPVMRLSRWVSAALAILCLTGCGARKYDPYGQQVQRAADLSRQGEQWYSQGDWDRAARDFGRSLEVSRAVDNPPGVARQLNNLGAVALEQGDLGKANQLFTQAWEINQTQGNWSEGSVNQANLATVAQRAGRWQDAAQHLQLAQDAAQKTQSPLARARVHLRWAGFHLDQHNLASAAASLAEAAGLASTPALQGALAYQRGRLLLARGDTAGALAQFHLALNFDKQVLDRPAIAADLFGLGETYQIRGEMPQAWDHFSRAFEVYAALGKKDQARRCLARLAEANTRGQLGRSLVRFQKHPLLSEETQKPATAATSPKFPYPSPRGGPNPP</sequence>
<keyword evidence="3" id="KW-0677">Repeat</keyword>